<dbReference type="PROSITE" id="PS51366">
    <property type="entry name" value="MI"/>
    <property type="match status" value="1"/>
</dbReference>
<evidence type="ECO:0000256" key="6">
    <source>
        <dbReference type="ARBA" id="ARBA00023242"/>
    </source>
</evidence>
<dbReference type="Gene3D" id="1.25.40.180">
    <property type="match status" value="2"/>
</dbReference>
<dbReference type="InterPro" id="IPR003890">
    <property type="entry name" value="MIF4G-like_typ-3"/>
</dbReference>
<feature type="region of interest" description="Disordered" evidence="7">
    <location>
        <begin position="1"/>
        <end position="104"/>
    </location>
</feature>
<dbReference type="EMBL" id="OOIN01000017">
    <property type="protein sequence ID" value="SPO27541.1"/>
    <property type="molecule type" value="Genomic_DNA"/>
</dbReference>
<dbReference type="PANTHER" id="PTHR18034">
    <property type="entry name" value="CELL CYCLE CONTROL PROTEIN CWF22-RELATED"/>
    <property type="match status" value="1"/>
</dbReference>
<dbReference type="Proteomes" id="UP000324022">
    <property type="component" value="Unassembled WGS sequence"/>
</dbReference>
<reference evidence="9 10" key="1">
    <citation type="submission" date="2018-03" db="EMBL/GenBank/DDBJ databases">
        <authorList>
            <person name="Guldener U."/>
        </authorList>
    </citation>
    <scope>NUCLEOTIDE SEQUENCE [LARGE SCALE GENOMIC DNA]</scope>
    <source>
        <strain evidence="9 10">NBRC100155</strain>
    </source>
</reference>
<dbReference type="GO" id="GO:0000398">
    <property type="term" value="P:mRNA splicing, via spliceosome"/>
    <property type="evidence" value="ECO:0007669"/>
    <property type="project" value="TreeGrafter"/>
</dbReference>
<name>A0A5C3ED38_9BASI</name>
<feature type="compositionally biased region" description="Acidic residues" evidence="7">
    <location>
        <begin position="400"/>
        <end position="429"/>
    </location>
</feature>
<dbReference type="InterPro" id="IPR003891">
    <property type="entry name" value="Initiation_fac_eIF4g_MI"/>
</dbReference>
<comment type="function">
    <text evidence="1">Involved in pre-mRNA splicing.</text>
</comment>
<keyword evidence="6" id="KW-0539">Nucleus</keyword>
<dbReference type="FunFam" id="1.25.40.180:FF:000004">
    <property type="entry name" value="pre-mRNA-splicing factor CWC22 homolog"/>
    <property type="match status" value="1"/>
</dbReference>
<dbReference type="PANTHER" id="PTHR18034:SF3">
    <property type="entry name" value="PRE-MRNA-SPLICING FACTOR CWC22 HOMOLOG"/>
    <property type="match status" value="1"/>
</dbReference>
<keyword evidence="10" id="KW-1185">Reference proteome</keyword>
<dbReference type="SUPFAM" id="SSF48371">
    <property type="entry name" value="ARM repeat"/>
    <property type="match status" value="1"/>
</dbReference>
<feature type="compositionally biased region" description="Low complexity" evidence="7">
    <location>
        <begin position="37"/>
        <end position="54"/>
    </location>
</feature>
<dbReference type="GO" id="GO:0003723">
    <property type="term" value="F:RNA binding"/>
    <property type="evidence" value="ECO:0007669"/>
    <property type="project" value="InterPro"/>
</dbReference>
<protein>
    <submittedName>
        <fullName evidence="9">Related to Pre-mRNA splicing factor cwc22</fullName>
    </submittedName>
</protein>
<feature type="compositionally biased region" description="Basic residues" evidence="7">
    <location>
        <begin position="745"/>
        <end position="755"/>
    </location>
</feature>
<feature type="region of interest" description="Disordered" evidence="7">
    <location>
        <begin position="657"/>
        <end position="869"/>
    </location>
</feature>
<organism evidence="9 10">
    <name type="scientific">Ustilago trichophora</name>
    <dbReference type="NCBI Taxonomy" id="86804"/>
    <lineage>
        <taxon>Eukaryota</taxon>
        <taxon>Fungi</taxon>
        <taxon>Dikarya</taxon>
        <taxon>Basidiomycota</taxon>
        <taxon>Ustilaginomycotina</taxon>
        <taxon>Ustilaginomycetes</taxon>
        <taxon>Ustilaginales</taxon>
        <taxon>Ustilaginaceae</taxon>
        <taxon>Ustilago</taxon>
    </lineage>
</organism>
<feature type="compositionally biased region" description="Low complexity" evidence="7">
    <location>
        <begin position="756"/>
        <end position="766"/>
    </location>
</feature>
<evidence type="ECO:0000256" key="2">
    <source>
        <dbReference type="ARBA" id="ARBA00004123"/>
    </source>
</evidence>
<evidence type="ECO:0000313" key="9">
    <source>
        <dbReference type="EMBL" id="SPO27541.1"/>
    </source>
</evidence>
<gene>
    <name evidence="9" type="ORF">UTRI_10658</name>
</gene>
<feature type="domain" description="MI" evidence="8">
    <location>
        <begin position="447"/>
        <end position="563"/>
    </location>
</feature>
<comment type="similarity">
    <text evidence="3">Belongs to the CWC22 family.</text>
</comment>
<dbReference type="InterPro" id="IPR016024">
    <property type="entry name" value="ARM-type_fold"/>
</dbReference>
<evidence type="ECO:0000256" key="5">
    <source>
        <dbReference type="ARBA" id="ARBA00023187"/>
    </source>
</evidence>
<evidence type="ECO:0000259" key="8">
    <source>
        <dbReference type="PROSITE" id="PS51366"/>
    </source>
</evidence>
<proteinExistence type="inferred from homology"/>
<evidence type="ECO:0000256" key="4">
    <source>
        <dbReference type="ARBA" id="ARBA00022664"/>
    </source>
</evidence>
<dbReference type="SMART" id="SM00543">
    <property type="entry name" value="MIF4G"/>
    <property type="match status" value="1"/>
</dbReference>
<dbReference type="GO" id="GO:0071013">
    <property type="term" value="C:catalytic step 2 spliceosome"/>
    <property type="evidence" value="ECO:0007669"/>
    <property type="project" value="TreeGrafter"/>
</dbReference>
<comment type="subcellular location">
    <subcellularLocation>
        <location evidence="2">Nucleus</location>
    </subcellularLocation>
</comment>
<feature type="compositionally biased region" description="Low complexity" evidence="7">
    <location>
        <begin position="10"/>
        <end position="29"/>
    </location>
</feature>
<accession>A0A5C3ED38</accession>
<feature type="compositionally biased region" description="Low complexity" evidence="7">
    <location>
        <begin position="667"/>
        <end position="706"/>
    </location>
</feature>
<feature type="compositionally biased region" description="Low complexity" evidence="7">
    <location>
        <begin position="714"/>
        <end position="744"/>
    </location>
</feature>
<evidence type="ECO:0000256" key="7">
    <source>
        <dbReference type="SAM" id="MobiDB-lite"/>
    </source>
</evidence>
<feature type="compositionally biased region" description="Low complexity" evidence="7">
    <location>
        <begin position="797"/>
        <end position="806"/>
    </location>
</feature>
<keyword evidence="5" id="KW-0508">mRNA splicing</keyword>
<dbReference type="InterPro" id="IPR050781">
    <property type="entry name" value="CWC22_splicing_factor"/>
</dbReference>
<dbReference type="Pfam" id="PF02847">
    <property type="entry name" value="MA3"/>
    <property type="match status" value="1"/>
</dbReference>
<evidence type="ECO:0000256" key="3">
    <source>
        <dbReference type="ARBA" id="ARBA00006856"/>
    </source>
</evidence>
<feature type="compositionally biased region" description="Basic residues" evidence="7">
    <location>
        <begin position="767"/>
        <end position="796"/>
    </location>
</feature>
<sequence length="869" mass="98240">MPSKDRSPDSRSSAMAGSSRSPSPEASAALKRKRSTTRSPSSASISSRSLSRSRSPPPRSRRRRSSRDRSPSYSSDEEKVAKHKASQARKAQEEEAKAKQTAVKGEALRSTLAQLSTTKAGGAYIPPARLKALMAEAAAADPGSVEYQRMSWDALKKSITGLVNKVAAENIKSIVPELFGGANLIRGRGLYCRSIMRAQALSLSFTPVFAALTAIVNTKLPMVGELLVTRLVSQFRRSFKRNDKPVCNSTAMFLAHLVNQRVVHEVLALEILVLLLEKPTDDSVEIAVGFMREVGAFLSEEAPKANNSIFDRFRAVLYEGGISKRVQYMIEVLSQVRREGFKDHPRIPESLDLVEEDDQITHRISLDDQLNVEEGLNVFKKDPEFVENEERYRSIKAEILGEDEDSHDSGSDADSESGSSDESEQDDQDDAQRQLEIHDRTETNLINLRRTIYLTIMSSLDFEESVHKLLKLEIPEDQDIELCNMIVECCSQERTYSKFYGNMGERLCKLHRKWSETFAQSFTNYYDTIHRYETNRLRNIARFFGHLFSTDSISWASLSVVHMNEEDTTSSSRIFIKILFQEMQQQLGLKELTERFKEPSLQDDWQGLFPKDNPKSTRFSINYFTSIGLGVLTEDMREHLKNAPKILLAQRQAALAARGSDDSDTDSSSILSTSSGSRSRSSYSSRSLSSRSYSSKSYSSRSYSSRSRSRSRSRSYSSRSRSRSYSSRSRSRSYSRSPSRSRSSSPRRHRGRSRTRSASCSSYSSRSRSRSRSYSRSVSPRRRSLSRSRSRSRSRSLSRSPYVSKSRAPRSRSQSLDARPQRNRRSPSRSIYSGSESDASRSRSPPARATRRRERSPSYSRSPSPSRRK</sequence>
<feature type="region of interest" description="Disordered" evidence="7">
    <location>
        <begin position="398"/>
        <end position="438"/>
    </location>
</feature>
<dbReference type="Pfam" id="PF02854">
    <property type="entry name" value="MIF4G"/>
    <property type="match status" value="1"/>
</dbReference>
<feature type="compositionally biased region" description="Low complexity" evidence="7">
    <location>
        <begin position="857"/>
        <end position="869"/>
    </location>
</feature>
<dbReference type="OrthoDB" id="1924287at2759"/>
<dbReference type="AlphaFoldDB" id="A0A5C3ED38"/>
<dbReference type="SMART" id="SM00544">
    <property type="entry name" value="MA3"/>
    <property type="match status" value="1"/>
</dbReference>
<evidence type="ECO:0000313" key="10">
    <source>
        <dbReference type="Proteomes" id="UP000324022"/>
    </source>
</evidence>
<evidence type="ECO:0000256" key="1">
    <source>
        <dbReference type="ARBA" id="ARBA00003777"/>
    </source>
</evidence>
<keyword evidence="4" id="KW-0507">mRNA processing</keyword>